<dbReference type="STRING" id="354243.BST28_17760"/>
<reference evidence="1 3" key="1">
    <citation type="submission" date="2015-06" db="EMBL/GenBank/DDBJ databases">
        <title>Genome sequence of Mycobacterium kumamotonense strain Roo.</title>
        <authorList>
            <person name="Greninger A.L."/>
            <person name="Cunningham G."/>
            <person name="Miller S."/>
        </authorList>
    </citation>
    <scope>NUCLEOTIDE SEQUENCE [LARGE SCALE GENOMIC DNA]</scope>
    <source>
        <strain evidence="1 3">Roo</strain>
    </source>
</reference>
<evidence type="ECO:0000313" key="3">
    <source>
        <dbReference type="Proteomes" id="UP000092668"/>
    </source>
</evidence>
<gene>
    <name evidence="1" type="ORF">ACT18_02255</name>
    <name evidence="2" type="ORF">BST28_17760</name>
</gene>
<protein>
    <submittedName>
        <fullName evidence="1">Serine/threonine protein kinase</fullName>
    </submittedName>
</protein>
<dbReference type="EMBL" id="LFOE01000001">
    <property type="protein sequence ID" value="OBY33738.1"/>
    <property type="molecule type" value="Genomic_DNA"/>
</dbReference>
<dbReference type="PATRIC" id="fig|354243.3.peg.476"/>
<dbReference type="EMBL" id="MVHU01000031">
    <property type="protein sequence ID" value="ORA77488.1"/>
    <property type="molecule type" value="Genomic_DNA"/>
</dbReference>
<organism evidence="1 3">
    <name type="scientific">Mycolicibacter kumamotonensis</name>
    <dbReference type="NCBI Taxonomy" id="354243"/>
    <lineage>
        <taxon>Bacteria</taxon>
        <taxon>Bacillati</taxon>
        <taxon>Actinomycetota</taxon>
        <taxon>Actinomycetes</taxon>
        <taxon>Mycobacteriales</taxon>
        <taxon>Mycobacteriaceae</taxon>
        <taxon>Mycolicibacter</taxon>
    </lineage>
</organism>
<dbReference type="Proteomes" id="UP000092668">
    <property type="component" value="Unassembled WGS sequence"/>
</dbReference>
<accession>A0A1B8SLY4</accession>
<sequence length="422" mass="43941">MTTINGLPYYELDFNADGTLNGDSGLPAAVEAGGITDLFVFSHGWNNGVDSARDLYQAMFTLLADQLGTHRATSAAVGVLWPSLLFPDDDPATAPPVPSTGAQLAAALAPAFPDQQDHLDTLGLLLDDQPQNPDKLVEFHSLASDLVTTRPQGSEDTGESALLRSDSAADTAAVLGHAAAMAPAGTGNAQGLGNPFAGLWSGAREVLRTLSYYEMKNRAGVVGQAGLGPLLGRLGDTAGSPRIHLIGHSFGARLVSYALAGLPDSVMQAASPVKSLTLIQGAFSHFTFARSLPFDSSQPGGLAGCEERVDGPLLATFSRADRAVGWWYPAASMLARQDAQAAEDLIYRWGAMGHDGYQNDPAAEAVQLAEPGIPYAFGSQRFYALDANAVVAANQSAFSGAHSDIRHPQITWAIAAAAGIAS</sequence>
<evidence type="ECO:0000313" key="1">
    <source>
        <dbReference type="EMBL" id="OBY33738.1"/>
    </source>
</evidence>
<name>A0A1B8SLY4_9MYCO</name>
<dbReference type="Proteomes" id="UP000192713">
    <property type="component" value="Unassembled WGS sequence"/>
</dbReference>
<evidence type="ECO:0000313" key="4">
    <source>
        <dbReference type="Proteomes" id="UP000192713"/>
    </source>
</evidence>
<keyword evidence="1" id="KW-0723">Serine/threonine-protein kinase</keyword>
<comment type="caution">
    <text evidence="1">The sequence shown here is derived from an EMBL/GenBank/DDBJ whole genome shotgun (WGS) entry which is preliminary data.</text>
</comment>
<dbReference type="RefSeq" id="WP_019737369.1">
    <property type="nucleotide sequence ID" value="NZ_LFOE01000001.1"/>
</dbReference>
<dbReference type="OrthoDB" id="280053at2"/>
<dbReference type="GO" id="GO:0004674">
    <property type="term" value="F:protein serine/threonine kinase activity"/>
    <property type="evidence" value="ECO:0007669"/>
    <property type="project" value="UniProtKB-KW"/>
</dbReference>
<keyword evidence="1" id="KW-0808">Transferase</keyword>
<evidence type="ECO:0000313" key="2">
    <source>
        <dbReference type="EMBL" id="ORA77488.1"/>
    </source>
</evidence>
<reference evidence="2 4" key="2">
    <citation type="submission" date="2017-02" db="EMBL/GenBank/DDBJ databases">
        <title>The new phylogeny of genus Mycobacterium.</title>
        <authorList>
            <person name="Tortoli E."/>
            <person name="Trovato A."/>
            <person name="Cirillo D.M."/>
        </authorList>
    </citation>
    <scope>NUCLEOTIDE SEQUENCE [LARGE SCALE GENOMIC DNA]</scope>
    <source>
        <strain evidence="2 4">DSM 45093</strain>
    </source>
</reference>
<keyword evidence="1" id="KW-0418">Kinase</keyword>
<keyword evidence="3" id="KW-1185">Reference proteome</keyword>
<dbReference type="AlphaFoldDB" id="A0A1B8SLY4"/>
<proteinExistence type="predicted"/>
<dbReference type="SUPFAM" id="SSF53474">
    <property type="entry name" value="alpha/beta-Hydrolases"/>
    <property type="match status" value="1"/>
</dbReference>
<dbReference type="InterPro" id="IPR029058">
    <property type="entry name" value="AB_hydrolase_fold"/>
</dbReference>
<dbReference type="Gene3D" id="3.40.50.1820">
    <property type="entry name" value="alpha/beta hydrolase"/>
    <property type="match status" value="1"/>
</dbReference>